<organism evidence="2 3">
    <name type="scientific">Perkinsus olseni</name>
    <name type="common">Perkinsus atlanticus</name>
    <dbReference type="NCBI Taxonomy" id="32597"/>
    <lineage>
        <taxon>Eukaryota</taxon>
        <taxon>Sar</taxon>
        <taxon>Alveolata</taxon>
        <taxon>Perkinsozoa</taxon>
        <taxon>Perkinsea</taxon>
        <taxon>Perkinsida</taxon>
        <taxon>Perkinsidae</taxon>
        <taxon>Perkinsus</taxon>
    </lineage>
</organism>
<feature type="non-terminal residue" evidence="2">
    <location>
        <position position="1"/>
    </location>
</feature>
<feature type="compositionally biased region" description="Basic and acidic residues" evidence="1">
    <location>
        <begin position="16"/>
        <end position="29"/>
    </location>
</feature>
<evidence type="ECO:0000256" key="1">
    <source>
        <dbReference type="SAM" id="MobiDB-lite"/>
    </source>
</evidence>
<dbReference type="Proteomes" id="UP000574390">
    <property type="component" value="Unassembled WGS sequence"/>
</dbReference>
<sequence>QEDRRYLLLETRLRAAEHSRKAQHKDGCELSKPSSASRPEEGPVNQPVRELRDFLTSPPPKLRRGMLKNRWVVKRICIFIGSPASDGQSDHFYLNKSNVQSAQSG</sequence>
<comment type="caution">
    <text evidence="2">The sequence shown here is derived from an EMBL/GenBank/DDBJ whole genome shotgun (WGS) entry which is preliminary data.</text>
</comment>
<accession>A0A7J6SFF7</accession>
<proteinExistence type="predicted"/>
<gene>
    <name evidence="2" type="ORF">FOZ62_030356</name>
</gene>
<feature type="region of interest" description="Disordered" evidence="1">
    <location>
        <begin position="16"/>
        <end position="59"/>
    </location>
</feature>
<evidence type="ECO:0000313" key="2">
    <source>
        <dbReference type="EMBL" id="KAF4731557.1"/>
    </source>
</evidence>
<protein>
    <submittedName>
        <fullName evidence="2">Uncharacterized protein</fullName>
    </submittedName>
</protein>
<name>A0A7J6SFF7_PEROL</name>
<feature type="compositionally biased region" description="Polar residues" evidence="1">
    <location>
        <begin position="95"/>
        <end position="105"/>
    </location>
</feature>
<dbReference type="EMBL" id="JABANM010015122">
    <property type="protein sequence ID" value="KAF4731557.1"/>
    <property type="molecule type" value="Genomic_DNA"/>
</dbReference>
<dbReference type="AlphaFoldDB" id="A0A7J6SFF7"/>
<reference evidence="2 3" key="1">
    <citation type="submission" date="2020-04" db="EMBL/GenBank/DDBJ databases">
        <title>Perkinsus olseni comparative genomics.</title>
        <authorList>
            <person name="Bogema D.R."/>
        </authorList>
    </citation>
    <scope>NUCLEOTIDE SEQUENCE [LARGE SCALE GENOMIC DNA]</scope>
    <source>
        <strain evidence="2">ATCC PRA-205</strain>
    </source>
</reference>
<feature type="region of interest" description="Disordered" evidence="1">
    <location>
        <begin position="82"/>
        <end position="105"/>
    </location>
</feature>
<evidence type="ECO:0000313" key="3">
    <source>
        <dbReference type="Proteomes" id="UP000574390"/>
    </source>
</evidence>